<dbReference type="EMBL" id="CACVKT020002165">
    <property type="protein sequence ID" value="CAC5375870.1"/>
    <property type="molecule type" value="Genomic_DNA"/>
</dbReference>
<dbReference type="OrthoDB" id="6152204at2759"/>
<dbReference type="PANTHER" id="PTHR31424:SF3">
    <property type="entry name" value="RING-TYPE DOMAIN-CONTAINING PROTEIN"/>
    <property type="match status" value="1"/>
</dbReference>
<keyword evidence="2" id="KW-1185">Reference proteome</keyword>
<dbReference type="Proteomes" id="UP000507470">
    <property type="component" value="Unassembled WGS sequence"/>
</dbReference>
<dbReference type="PANTHER" id="PTHR31424">
    <property type="entry name" value="PROTEIN CBG23806"/>
    <property type="match status" value="1"/>
</dbReference>
<organism evidence="1 2">
    <name type="scientific">Mytilus coruscus</name>
    <name type="common">Sea mussel</name>
    <dbReference type="NCBI Taxonomy" id="42192"/>
    <lineage>
        <taxon>Eukaryota</taxon>
        <taxon>Metazoa</taxon>
        <taxon>Spiralia</taxon>
        <taxon>Lophotrochozoa</taxon>
        <taxon>Mollusca</taxon>
        <taxon>Bivalvia</taxon>
        <taxon>Autobranchia</taxon>
        <taxon>Pteriomorphia</taxon>
        <taxon>Mytilida</taxon>
        <taxon>Mytiloidea</taxon>
        <taxon>Mytilidae</taxon>
        <taxon>Mytilinae</taxon>
        <taxon>Mytilus</taxon>
    </lineage>
</organism>
<evidence type="ECO:0000313" key="1">
    <source>
        <dbReference type="EMBL" id="CAC5375870.1"/>
    </source>
</evidence>
<name>A0A6J8AYH0_MYTCO</name>
<accession>A0A6J8AYH0</accession>
<dbReference type="AlphaFoldDB" id="A0A6J8AYH0"/>
<reference evidence="1 2" key="1">
    <citation type="submission" date="2020-06" db="EMBL/GenBank/DDBJ databases">
        <authorList>
            <person name="Li R."/>
            <person name="Bekaert M."/>
        </authorList>
    </citation>
    <scope>NUCLEOTIDE SEQUENCE [LARGE SCALE GENOMIC DNA]</scope>
    <source>
        <strain evidence="2">wild</strain>
    </source>
</reference>
<sequence length="356" mass="40729">MVMESYGLRPSTLQLTTITGEPVKRLDLNKDDETHRSTDIEKMKEILFILDKFKISDQAYHEIVKKTEDLPRLHSIVSLREKTNSSFAIHRIPDAYVSLKLELENYIKKFEKLPSETIKIKISGDGTRVTRISNFVVMSFSVLCKSAKLSENYENLSASLHPVFSEINELYHSGSLKINENIYTIQLFFDGDMKFLQICLGLGSSTGEYACPWCKVSKFDRGDISKPWDFYLTSEMERSISEIIELSRSSKKGYGVKHRPLLTFEPEQCVPDELHLFMRIFDVLLRNVIDDAINKDIMSKVQEENGGYLTSLVVNIRKFGVSFDIWTPKGQGKIDWTSLCGADMKNLPDFSNVCCP</sequence>
<proteinExistence type="predicted"/>
<protein>
    <submittedName>
        <fullName evidence="1">Uncharacterized protein</fullName>
    </submittedName>
</protein>
<evidence type="ECO:0000313" key="2">
    <source>
        <dbReference type="Proteomes" id="UP000507470"/>
    </source>
</evidence>
<gene>
    <name evidence="1" type="ORF">MCOR_12724</name>
</gene>